<dbReference type="RefSeq" id="WP_261851096.1">
    <property type="nucleotide sequence ID" value="NZ_BQXY01000001.1"/>
</dbReference>
<comment type="caution">
    <text evidence="4">The sequence shown here is derived from an EMBL/GenBank/DDBJ whole genome shotgun (WGS) entry which is preliminary data.</text>
</comment>
<evidence type="ECO:0000259" key="2">
    <source>
        <dbReference type="Pfam" id="PF06054"/>
    </source>
</evidence>
<name>A0A9W6D995_9CLOT</name>
<evidence type="ECO:0000313" key="4">
    <source>
        <dbReference type="EMBL" id="GKU24075.1"/>
    </source>
</evidence>
<dbReference type="InterPro" id="IPR010330">
    <property type="entry name" value="CoiA_nuc"/>
</dbReference>
<reference evidence="4" key="1">
    <citation type="journal article" date="2023" name="Int. J. Syst. Evol. Microbiol.">
        <title>&lt;i&gt;Clostridium folliculivorans&lt;/i&gt; sp. nov., isolated from soil samples of an organic paddy in Japan.</title>
        <authorList>
            <person name="Tazawa J."/>
            <person name="Kobayashi H."/>
            <person name="Tanizawa Y."/>
            <person name="Uchino A."/>
            <person name="Tanaka F."/>
            <person name="Urashima Y."/>
            <person name="Miura S."/>
            <person name="Sakamoto M."/>
            <person name="Ohkuma M."/>
            <person name="Tohno M."/>
        </authorList>
    </citation>
    <scope>NUCLEOTIDE SEQUENCE</scope>
    <source>
        <strain evidence="4">D1-1</strain>
    </source>
</reference>
<evidence type="ECO:0000256" key="1">
    <source>
        <dbReference type="SAM" id="Coils"/>
    </source>
</evidence>
<feature type="domain" description="Competence protein CoiA-like N-terminal" evidence="3">
    <location>
        <begin position="35"/>
        <end position="66"/>
    </location>
</feature>
<keyword evidence="1" id="KW-0175">Coiled coil</keyword>
<evidence type="ECO:0000313" key="5">
    <source>
        <dbReference type="Proteomes" id="UP001057868"/>
    </source>
</evidence>
<dbReference type="InterPro" id="IPR057253">
    <property type="entry name" value="CoiA-like_N"/>
</dbReference>
<dbReference type="Proteomes" id="UP001057868">
    <property type="component" value="Unassembled WGS sequence"/>
</dbReference>
<dbReference type="Pfam" id="PF06054">
    <property type="entry name" value="CoiA_nuc"/>
    <property type="match status" value="1"/>
</dbReference>
<keyword evidence="5" id="KW-1185">Reference proteome</keyword>
<evidence type="ECO:0000259" key="3">
    <source>
        <dbReference type="Pfam" id="PF25164"/>
    </source>
</evidence>
<protein>
    <recommendedName>
        <fullName evidence="6">Competence protein</fullName>
    </recommendedName>
</protein>
<dbReference type="EMBL" id="BQXY01000001">
    <property type="protein sequence ID" value="GKU24075.1"/>
    <property type="molecule type" value="Genomic_DNA"/>
</dbReference>
<proteinExistence type="predicted"/>
<dbReference type="Pfam" id="PF25164">
    <property type="entry name" value="CoiA_N"/>
    <property type="match status" value="1"/>
</dbReference>
<dbReference type="AlphaFoldDB" id="A0A9W6D995"/>
<gene>
    <name evidence="4" type="ORF">CFOLD11_09010</name>
</gene>
<accession>A0A9W6D995</accession>
<evidence type="ECO:0008006" key="6">
    <source>
        <dbReference type="Google" id="ProtNLM"/>
    </source>
</evidence>
<feature type="coiled-coil region" evidence="1">
    <location>
        <begin position="254"/>
        <end position="307"/>
    </location>
</feature>
<sequence>MQKCRYNGTPIYAFNVKGKNETINYSIEKQWKKAGEMNELICDECEASVIFRCGKVNIPHFAHKSDFQGGNPCSYSDETEEHIEGKKLLLNYMKLLYPDIYAEVRYKLPERKRADLYFKFEDGQELIIEFQRQRLSVSYWDNKREFYKKLGLNNIWFLSGKKEDLEELIREYQLTFWNRMILNDSNNTILYLDVEQKQITIIKKVTVIDNDTNELIYDKLFNRTYGLTDIKILPDGSIECDFNASFNTERDKFVQEYLENKRREAEERERLRIELEEKKKKRLEEQERRRKEEIEKLERLSQVAKQNTYTTDRTDAWSDIGYSRKSYSSDTYKQKPKKSYEYYSRNDDYYKDKVNKAISGYKFGIDNLVRILTQCGSSEYSTIKKFFEAEINKGNIRAENVYREVLRLSGLD</sequence>
<organism evidence="4 5">
    <name type="scientific">Clostridium folliculivorans</name>
    <dbReference type="NCBI Taxonomy" id="2886038"/>
    <lineage>
        <taxon>Bacteria</taxon>
        <taxon>Bacillati</taxon>
        <taxon>Bacillota</taxon>
        <taxon>Clostridia</taxon>
        <taxon>Eubacteriales</taxon>
        <taxon>Clostridiaceae</taxon>
        <taxon>Clostridium</taxon>
    </lineage>
</organism>
<feature type="domain" description="Competence protein CoiA nuclease-like" evidence="2">
    <location>
        <begin position="78"/>
        <end position="210"/>
    </location>
</feature>